<dbReference type="EnsemblMetazoa" id="XM_022808396">
    <property type="protein sequence ID" value="XP_022664131"/>
    <property type="gene ID" value="LOC111251640"/>
</dbReference>
<keyword evidence="3" id="KW-0863">Zinc-finger</keyword>
<dbReference type="InterPro" id="IPR050688">
    <property type="entry name" value="Zinc_finger/UBP_domain"/>
</dbReference>
<dbReference type="InterPro" id="IPR013087">
    <property type="entry name" value="Znf_C2H2_type"/>
</dbReference>
<feature type="region of interest" description="Disordered" evidence="5">
    <location>
        <begin position="168"/>
        <end position="263"/>
    </location>
</feature>
<feature type="region of interest" description="Disordered" evidence="5">
    <location>
        <begin position="483"/>
        <end position="566"/>
    </location>
</feature>
<evidence type="ECO:0000256" key="2">
    <source>
        <dbReference type="ARBA" id="ARBA00022737"/>
    </source>
</evidence>
<feature type="region of interest" description="Disordered" evidence="5">
    <location>
        <begin position="338"/>
        <end position="386"/>
    </location>
</feature>
<feature type="compositionally biased region" description="Basic and acidic residues" evidence="5">
    <location>
        <begin position="706"/>
        <end position="721"/>
    </location>
</feature>
<dbReference type="Gene3D" id="3.30.160.60">
    <property type="entry name" value="Classic Zinc Finger"/>
    <property type="match status" value="2"/>
</dbReference>
<dbReference type="GO" id="GO:0008270">
    <property type="term" value="F:zinc ion binding"/>
    <property type="evidence" value="ECO:0007669"/>
    <property type="project" value="UniProtKB-KW"/>
</dbReference>
<dbReference type="GO" id="GO:0045944">
    <property type="term" value="P:positive regulation of transcription by RNA polymerase II"/>
    <property type="evidence" value="ECO:0007669"/>
    <property type="project" value="TreeGrafter"/>
</dbReference>
<feature type="compositionally biased region" description="Low complexity" evidence="5">
    <location>
        <begin position="747"/>
        <end position="760"/>
    </location>
</feature>
<dbReference type="OrthoDB" id="6425912at2759"/>
<evidence type="ECO:0000256" key="1">
    <source>
        <dbReference type="ARBA" id="ARBA00022723"/>
    </source>
</evidence>
<dbReference type="InParanoid" id="A0A7M7KDB0"/>
<keyword evidence="2" id="KW-0677">Repeat</keyword>
<dbReference type="InterPro" id="IPR000210">
    <property type="entry name" value="BTB/POZ_dom"/>
</dbReference>
<dbReference type="SUPFAM" id="SSF54695">
    <property type="entry name" value="POZ domain"/>
    <property type="match status" value="1"/>
</dbReference>
<feature type="region of interest" description="Disordered" evidence="5">
    <location>
        <begin position="814"/>
        <end position="906"/>
    </location>
</feature>
<dbReference type="GO" id="GO:0005634">
    <property type="term" value="C:nucleus"/>
    <property type="evidence" value="ECO:0007669"/>
    <property type="project" value="TreeGrafter"/>
</dbReference>
<feature type="region of interest" description="Disordered" evidence="5">
    <location>
        <begin position="127"/>
        <end position="156"/>
    </location>
</feature>
<feature type="compositionally biased region" description="Polar residues" evidence="5">
    <location>
        <begin position="359"/>
        <end position="372"/>
    </location>
</feature>
<dbReference type="KEGG" id="vde:111251640"/>
<feature type="compositionally biased region" description="Polar residues" evidence="5">
    <location>
        <begin position="549"/>
        <end position="561"/>
    </location>
</feature>
<dbReference type="PANTHER" id="PTHR24403:SF67">
    <property type="entry name" value="FI01116P-RELATED"/>
    <property type="match status" value="1"/>
</dbReference>
<name>A0A7M7KDB0_VARDE</name>
<dbReference type="SMART" id="SM00355">
    <property type="entry name" value="ZnF_C2H2"/>
    <property type="match status" value="8"/>
</dbReference>
<feature type="compositionally biased region" description="Basic and acidic residues" evidence="5">
    <location>
        <begin position="222"/>
        <end position="236"/>
    </location>
</feature>
<evidence type="ECO:0000313" key="8">
    <source>
        <dbReference type="Proteomes" id="UP000594260"/>
    </source>
</evidence>
<evidence type="ECO:0000256" key="5">
    <source>
        <dbReference type="SAM" id="MobiDB-lite"/>
    </source>
</evidence>
<feature type="region of interest" description="Disordered" evidence="5">
    <location>
        <begin position="583"/>
        <end position="607"/>
    </location>
</feature>
<feature type="compositionally biased region" description="Basic and acidic residues" evidence="5">
    <location>
        <begin position="302"/>
        <end position="317"/>
    </location>
</feature>
<feature type="compositionally biased region" description="Basic and acidic residues" evidence="5">
    <location>
        <begin position="245"/>
        <end position="263"/>
    </location>
</feature>
<keyword evidence="1" id="KW-0479">Metal-binding</keyword>
<dbReference type="PANTHER" id="PTHR24403">
    <property type="entry name" value="ZINC FINGER PROTEIN"/>
    <property type="match status" value="1"/>
</dbReference>
<dbReference type="Pfam" id="PF00651">
    <property type="entry name" value="BTB"/>
    <property type="match status" value="1"/>
</dbReference>
<feature type="compositionally biased region" description="Polar residues" evidence="5">
    <location>
        <begin position="722"/>
        <end position="737"/>
    </location>
</feature>
<dbReference type="OMA" id="QITINRY"/>
<dbReference type="SMART" id="SM00225">
    <property type="entry name" value="BTB"/>
    <property type="match status" value="1"/>
</dbReference>
<feature type="region of interest" description="Disordered" evidence="5">
    <location>
        <begin position="706"/>
        <end position="802"/>
    </location>
</feature>
<feature type="compositionally biased region" description="Polar residues" evidence="5">
    <location>
        <begin position="761"/>
        <end position="770"/>
    </location>
</feature>
<sequence length="999" mass="108269">MREPEGRLLEMSWDGFDESIRRELDWFWRDQRTLTDVTLFCDGGSVRAHKLVLALCSPYFLNMCIETQAGCNNSVISLRGVDVADFKLLLEFMYRGHVLIEESKVDHVVKLARALYVRGFGSEREVRKKRERNGSVGSVFADSEGEENDENTQRRKVYIRPEEIALDDVPPNRVTRASLANQEVARSSRRLSESRGLSPEKKESSVKDKNCPKRPPLIAAKSPEKSKNTTQDKESTKPSPRKLREKTPAAENEAPKEAASKKDSPNKYICKLCDFTATTATILATHLVQKHPMTPKAAETPTNDKRLSEKPKESSKEDTSSLICDICGFTAGNAGALGNHRNRHKQESIVPSGPAQAPLGSNAQISVTSPSHTGPAIATPSPPKSSPVTDMYFQMANSEHFKIIYDCPKCIKISFKTPNIMTRHLMKRHHGEAVQPITRVNCGHCEHAFGPSERMDSFVAHLKQAHSIDAQEVKEVIPVRIKNEPMEDDADQSAVHDNGSRMPAEARGAPLNGPVDALASQAGHSSGHHPVRETLVDTTSNADTERASSRGSFALSPTSSGGDRAIVAGKRNRLSHDDEATIETSEVASGSNAPAATAGVTTPPGADLSRVKREADASNEIVVEENGVFHKCPQCNYHTSQEHFLKRHMIACHSNGSTEEPFLCKYCNFSTGHRSTIKSHLVMVHRDTTTKVKDCFRNAAEISRLEQNREETRSRLHRSSDRGVSTGASMSNTSDSNKVTRKRKTFPGSGPSSSSLLTSGANETSTSSTPATRAKRSRKSRSEQQTKSSAKLKSPSPKTPRSLQKLEAALKLKKAALAKQRRRSDSGAAGGNASGTAGKESKGSRSSSRLSTTEHSVSEDPQVSVSSKKAASTGSARVSAGTAAASSGRDVQKDASGDHKECGTGSAAKEIPGAAAAAAAAAVVKEKETKELKCPDCTYVAKSHIMFEKHVSLHSSCDETKLALCELCGVVKLKVSMGYHMKRHEPRDSGPSGTVGKST</sequence>
<dbReference type="GeneID" id="111251640"/>
<dbReference type="Gene3D" id="3.30.710.10">
    <property type="entry name" value="Potassium Channel Kv1.1, Chain A"/>
    <property type="match status" value="1"/>
</dbReference>
<evidence type="ECO:0000259" key="6">
    <source>
        <dbReference type="PROSITE" id="PS50097"/>
    </source>
</evidence>
<organism evidence="7 8">
    <name type="scientific">Varroa destructor</name>
    <name type="common">Honeybee mite</name>
    <dbReference type="NCBI Taxonomy" id="109461"/>
    <lineage>
        <taxon>Eukaryota</taxon>
        <taxon>Metazoa</taxon>
        <taxon>Ecdysozoa</taxon>
        <taxon>Arthropoda</taxon>
        <taxon>Chelicerata</taxon>
        <taxon>Arachnida</taxon>
        <taxon>Acari</taxon>
        <taxon>Parasitiformes</taxon>
        <taxon>Mesostigmata</taxon>
        <taxon>Gamasina</taxon>
        <taxon>Dermanyssoidea</taxon>
        <taxon>Varroidae</taxon>
        <taxon>Varroa</taxon>
    </lineage>
</organism>
<feature type="compositionally biased region" description="Basic and acidic residues" evidence="5">
    <location>
        <begin position="890"/>
        <end position="902"/>
    </location>
</feature>
<keyword evidence="8" id="KW-1185">Reference proteome</keyword>
<evidence type="ECO:0000256" key="4">
    <source>
        <dbReference type="ARBA" id="ARBA00022833"/>
    </source>
</evidence>
<proteinExistence type="predicted"/>
<evidence type="ECO:0000256" key="3">
    <source>
        <dbReference type="ARBA" id="ARBA00022771"/>
    </source>
</evidence>
<protein>
    <recommendedName>
        <fullName evidence="6">BTB domain-containing protein</fullName>
    </recommendedName>
</protein>
<reference evidence="7" key="1">
    <citation type="submission" date="2021-01" db="UniProtKB">
        <authorList>
            <consortium name="EnsemblMetazoa"/>
        </authorList>
    </citation>
    <scope>IDENTIFICATION</scope>
</reference>
<evidence type="ECO:0000313" key="7">
    <source>
        <dbReference type="EnsemblMetazoa" id="XP_022664131"/>
    </source>
</evidence>
<feature type="compositionally biased region" description="Polar residues" evidence="5">
    <location>
        <begin position="859"/>
        <end position="876"/>
    </location>
</feature>
<dbReference type="AlphaFoldDB" id="A0A7M7KDB0"/>
<feature type="domain" description="BTB" evidence="6">
    <location>
        <begin position="35"/>
        <end position="102"/>
    </location>
</feature>
<feature type="compositionally biased region" description="Low complexity" evidence="5">
    <location>
        <begin position="783"/>
        <end position="802"/>
    </location>
</feature>
<feature type="compositionally biased region" description="Polar residues" evidence="5">
    <location>
        <begin position="583"/>
        <end position="592"/>
    </location>
</feature>
<accession>A0A7M7KDB0</accession>
<feature type="compositionally biased region" description="Low complexity" evidence="5">
    <location>
        <begin position="834"/>
        <end position="855"/>
    </location>
</feature>
<feature type="compositionally biased region" description="Low complexity" evidence="5">
    <location>
        <begin position="593"/>
        <end position="606"/>
    </location>
</feature>
<feature type="compositionally biased region" description="Basic and acidic residues" evidence="5">
    <location>
        <begin position="190"/>
        <end position="211"/>
    </location>
</feature>
<feature type="region of interest" description="Disordered" evidence="5">
    <location>
        <begin position="290"/>
        <end position="317"/>
    </location>
</feature>
<keyword evidence="4" id="KW-0862">Zinc</keyword>
<dbReference type="CDD" id="cd18315">
    <property type="entry name" value="BTB_POZ_BAB-like"/>
    <property type="match status" value="1"/>
</dbReference>
<dbReference type="Proteomes" id="UP000594260">
    <property type="component" value="Unplaced"/>
</dbReference>
<dbReference type="PROSITE" id="PS50097">
    <property type="entry name" value="BTB"/>
    <property type="match status" value="1"/>
</dbReference>
<dbReference type="InterPro" id="IPR011333">
    <property type="entry name" value="SKP1/BTB/POZ_sf"/>
</dbReference>
<dbReference type="RefSeq" id="XP_022664131.1">
    <property type="nucleotide sequence ID" value="XM_022808396.1"/>
</dbReference>